<comment type="caution">
    <text evidence="3">The sequence shown here is derived from an EMBL/GenBank/DDBJ whole genome shotgun (WGS) entry which is preliminary data.</text>
</comment>
<dbReference type="Proteomes" id="UP000275385">
    <property type="component" value="Unassembled WGS sequence"/>
</dbReference>
<proteinExistence type="predicted"/>
<evidence type="ECO:0000313" key="3">
    <source>
        <dbReference type="EMBL" id="RKU39819.1"/>
    </source>
</evidence>
<organism evidence="3 4">
    <name type="scientific">Coniochaeta pulveracea</name>
    <dbReference type="NCBI Taxonomy" id="177199"/>
    <lineage>
        <taxon>Eukaryota</taxon>
        <taxon>Fungi</taxon>
        <taxon>Dikarya</taxon>
        <taxon>Ascomycota</taxon>
        <taxon>Pezizomycotina</taxon>
        <taxon>Sordariomycetes</taxon>
        <taxon>Sordariomycetidae</taxon>
        <taxon>Coniochaetales</taxon>
        <taxon>Coniochaetaceae</taxon>
        <taxon>Coniochaeta</taxon>
    </lineage>
</organism>
<dbReference type="OrthoDB" id="3547571at2759"/>
<feature type="compositionally biased region" description="Low complexity" evidence="1">
    <location>
        <begin position="168"/>
        <end position="215"/>
    </location>
</feature>
<feature type="region of interest" description="Disordered" evidence="1">
    <location>
        <begin position="262"/>
        <end position="332"/>
    </location>
</feature>
<keyword evidence="2" id="KW-1133">Transmembrane helix</keyword>
<keyword evidence="2" id="KW-0472">Membrane</keyword>
<dbReference type="EMBL" id="QVQW01000143">
    <property type="protein sequence ID" value="RKU39819.1"/>
    <property type="molecule type" value="Genomic_DNA"/>
</dbReference>
<name>A0A420XW75_9PEZI</name>
<evidence type="ECO:0000256" key="1">
    <source>
        <dbReference type="SAM" id="MobiDB-lite"/>
    </source>
</evidence>
<feature type="transmembrane region" description="Helical" evidence="2">
    <location>
        <begin position="236"/>
        <end position="258"/>
    </location>
</feature>
<keyword evidence="2" id="KW-0812">Transmembrane</keyword>
<gene>
    <name evidence="3" type="ORF">DL546_000429</name>
</gene>
<dbReference type="AlphaFoldDB" id="A0A420XW75"/>
<sequence length="332" mass="34715">MFRRFSSPAVLGAGRRQNETFIVEKRIATELSTCGYLNGDPKLIRTANSGYNCRVDTVHALWGFCPTTVIAATDCGLAAACIDSYACSDGCGKTTDSKTTTWTCGQGDQPAFCSTALLTFGVDQTYSYLGCGTTAKTDHYQVTPTGAVEAASTVLSVSAVTITRSEVPSPTSTTQPLLSTTPSSTSNTPIPSSSNSGETSTPSATTTSISSAPITNNPPSEPQPGHTTTNGNLGPIIGGVLGGIALVCATILVAVYLVKRNRSRKRRSTPKADGDLTSQAAPEPKNSRYSGWGPRELSGSYPASTRPPWSPRELPAYSAHPVRPARSPVELA</sequence>
<evidence type="ECO:0000256" key="2">
    <source>
        <dbReference type="SAM" id="Phobius"/>
    </source>
</evidence>
<dbReference type="STRING" id="177199.A0A420XW75"/>
<reference evidence="3 4" key="1">
    <citation type="submission" date="2018-08" db="EMBL/GenBank/DDBJ databases">
        <title>Draft genome of the lignicolous fungus Coniochaeta pulveracea.</title>
        <authorList>
            <person name="Borstlap C.J."/>
            <person name="De Witt R.N."/>
            <person name="Botha A."/>
            <person name="Volschenk H."/>
        </authorList>
    </citation>
    <scope>NUCLEOTIDE SEQUENCE [LARGE SCALE GENOMIC DNA]</scope>
    <source>
        <strain evidence="3 4">CAB683</strain>
    </source>
</reference>
<feature type="region of interest" description="Disordered" evidence="1">
    <location>
        <begin position="165"/>
        <end position="230"/>
    </location>
</feature>
<protein>
    <submittedName>
        <fullName evidence="3">Uncharacterized protein</fullName>
    </submittedName>
</protein>
<accession>A0A420XW75</accession>
<keyword evidence="4" id="KW-1185">Reference proteome</keyword>
<evidence type="ECO:0000313" key="4">
    <source>
        <dbReference type="Proteomes" id="UP000275385"/>
    </source>
</evidence>